<keyword evidence="5" id="KW-0234">DNA repair</keyword>
<dbReference type="SUPFAM" id="SSF51306">
    <property type="entry name" value="LexA/Signal peptidase"/>
    <property type="match status" value="1"/>
</dbReference>
<evidence type="ECO:0000313" key="10">
    <source>
        <dbReference type="Proteomes" id="UP000823597"/>
    </source>
</evidence>
<feature type="domain" description="Peptidase S24/S26A/S26B/S26C" evidence="8">
    <location>
        <begin position="28"/>
        <end position="139"/>
    </location>
</feature>
<dbReference type="GO" id="GO:0006355">
    <property type="term" value="P:regulation of DNA-templated transcription"/>
    <property type="evidence" value="ECO:0007669"/>
    <property type="project" value="InterPro"/>
</dbReference>
<dbReference type="CDD" id="cd06529">
    <property type="entry name" value="S24_LexA-like"/>
    <property type="match status" value="1"/>
</dbReference>
<dbReference type="InterPro" id="IPR039418">
    <property type="entry name" value="LexA-like"/>
</dbReference>
<dbReference type="GO" id="GO:0006281">
    <property type="term" value="P:DNA repair"/>
    <property type="evidence" value="ECO:0007669"/>
    <property type="project" value="UniProtKB-KW"/>
</dbReference>
<dbReference type="InterPro" id="IPR036286">
    <property type="entry name" value="LexA/Signal_pep-like_sf"/>
</dbReference>
<evidence type="ECO:0000256" key="7">
    <source>
        <dbReference type="RuleBase" id="RU003991"/>
    </source>
</evidence>
<gene>
    <name evidence="9" type="primary">umuD</name>
    <name evidence="9" type="ORF">IAB93_07590</name>
</gene>
<comment type="caution">
    <text evidence="9">The sequence shown here is derived from an EMBL/GenBank/DDBJ whole genome shotgun (WGS) entry which is preliminary data.</text>
</comment>
<dbReference type="Proteomes" id="UP000823597">
    <property type="component" value="Unassembled WGS sequence"/>
</dbReference>
<sequence length="146" mass="16367">MIMEESDRIEIMVPDREKELGLPYSESGVRAGFPSPAEEFMPRHIDLNRELIQHPASTFYARVCGESMSGAGIGDGDLLVIDRAVEPYDMCIAVCFIDGEFTLKHIKKEAGGLLLLPANPKFKPIRVSPEEQFTVWGVVRYVIKKL</sequence>
<evidence type="ECO:0000313" key="9">
    <source>
        <dbReference type="EMBL" id="MBO8465840.1"/>
    </source>
</evidence>
<dbReference type="PANTHER" id="PTHR33516">
    <property type="entry name" value="LEXA REPRESSOR"/>
    <property type="match status" value="1"/>
</dbReference>
<keyword evidence="4 7" id="KW-0068">Autocatalytic cleavage</keyword>
<dbReference type="PRINTS" id="PR00726">
    <property type="entry name" value="LEXASERPTASE"/>
</dbReference>
<keyword evidence="3 7" id="KW-0378">Hydrolase</keyword>
<dbReference type="GO" id="GO:0016787">
    <property type="term" value="F:hydrolase activity"/>
    <property type="evidence" value="ECO:0007669"/>
    <property type="project" value="UniProtKB-KW"/>
</dbReference>
<dbReference type="InterPro" id="IPR015927">
    <property type="entry name" value="Peptidase_S24_S26A/B/C"/>
</dbReference>
<reference evidence="9" key="1">
    <citation type="submission" date="2020-10" db="EMBL/GenBank/DDBJ databases">
        <authorList>
            <person name="Gilroy R."/>
        </authorList>
    </citation>
    <scope>NUCLEOTIDE SEQUENCE</scope>
    <source>
        <strain evidence="9">10037</strain>
    </source>
</reference>
<dbReference type="GO" id="GO:0003677">
    <property type="term" value="F:DNA binding"/>
    <property type="evidence" value="ECO:0007669"/>
    <property type="project" value="InterPro"/>
</dbReference>
<dbReference type="InterPro" id="IPR006197">
    <property type="entry name" value="Peptidase_S24_LexA"/>
</dbReference>
<proteinExistence type="inferred from homology"/>
<keyword evidence="9" id="KW-0808">Transferase</keyword>
<protein>
    <submittedName>
        <fullName evidence="9">Translesion error-prone DNA polymerase V autoproteolytic subunit</fullName>
        <ecNumber evidence="9">2.7.7.7</ecNumber>
    </submittedName>
</protein>
<dbReference type="Pfam" id="PF00717">
    <property type="entry name" value="Peptidase_S24"/>
    <property type="match status" value="1"/>
</dbReference>
<evidence type="ECO:0000259" key="8">
    <source>
        <dbReference type="Pfam" id="PF00717"/>
    </source>
</evidence>
<evidence type="ECO:0000256" key="4">
    <source>
        <dbReference type="ARBA" id="ARBA00022813"/>
    </source>
</evidence>
<dbReference type="EMBL" id="JADIME010000079">
    <property type="protein sequence ID" value="MBO8465840.1"/>
    <property type="molecule type" value="Genomic_DNA"/>
</dbReference>
<organism evidence="9 10">
    <name type="scientific">Candidatus Merdivivens pullistercoris</name>
    <dbReference type="NCBI Taxonomy" id="2840873"/>
    <lineage>
        <taxon>Bacteria</taxon>
        <taxon>Pseudomonadati</taxon>
        <taxon>Bacteroidota</taxon>
        <taxon>Bacteroidia</taxon>
        <taxon>Bacteroidales</taxon>
        <taxon>Muribaculaceae</taxon>
        <taxon>Muribaculaceae incertae sedis</taxon>
        <taxon>Candidatus Merdivivens</taxon>
    </lineage>
</organism>
<evidence type="ECO:0000256" key="2">
    <source>
        <dbReference type="ARBA" id="ARBA00022763"/>
    </source>
</evidence>
<dbReference type="PANTHER" id="PTHR33516:SF2">
    <property type="entry name" value="LEXA REPRESSOR-RELATED"/>
    <property type="match status" value="1"/>
</dbReference>
<evidence type="ECO:0000256" key="3">
    <source>
        <dbReference type="ARBA" id="ARBA00022801"/>
    </source>
</evidence>
<evidence type="ECO:0000256" key="6">
    <source>
        <dbReference type="ARBA" id="ARBA00023236"/>
    </source>
</evidence>
<reference evidence="9" key="2">
    <citation type="journal article" date="2021" name="PeerJ">
        <title>Extensive microbial diversity within the chicken gut microbiome revealed by metagenomics and culture.</title>
        <authorList>
            <person name="Gilroy R."/>
            <person name="Ravi A."/>
            <person name="Getino M."/>
            <person name="Pursley I."/>
            <person name="Horton D.L."/>
            <person name="Alikhan N.F."/>
            <person name="Baker D."/>
            <person name="Gharbi K."/>
            <person name="Hall N."/>
            <person name="Watson M."/>
            <person name="Adriaenssens E.M."/>
            <person name="Foster-Nyarko E."/>
            <person name="Jarju S."/>
            <person name="Secka A."/>
            <person name="Antonio M."/>
            <person name="Oren A."/>
            <person name="Chaudhuri R.R."/>
            <person name="La Ragione R."/>
            <person name="Hildebrand F."/>
            <person name="Pallen M.J."/>
        </authorList>
    </citation>
    <scope>NUCLEOTIDE SEQUENCE</scope>
    <source>
        <strain evidence="9">10037</strain>
    </source>
</reference>
<dbReference type="NCBIfam" id="NF007621">
    <property type="entry name" value="PRK10276.1"/>
    <property type="match status" value="1"/>
</dbReference>
<dbReference type="AlphaFoldDB" id="A0A9D9I4K2"/>
<keyword evidence="9" id="KW-0548">Nucleotidyltransferase</keyword>
<dbReference type="EC" id="2.7.7.7" evidence="9"/>
<dbReference type="GO" id="GO:0003887">
    <property type="term" value="F:DNA-directed DNA polymerase activity"/>
    <property type="evidence" value="ECO:0007669"/>
    <property type="project" value="UniProtKB-EC"/>
</dbReference>
<keyword evidence="2" id="KW-0227">DNA damage</keyword>
<comment type="similarity">
    <text evidence="1 7">Belongs to the peptidase S24 family.</text>
</comment>
<evidence type="ECO:0000256" key="5">
    <source>
        <dbReference type="ARBA" id="ARBA00023204"/>
    </source>
</evidence>
<evidence type="ECO:0000256" key="1">
    <source>
        <dbReference type="ARBA" id="ARBA00007484"/>
    </source>
</evidence>
<accession>A0A9D9I4K2</accession>
<dbReference type="Gene3D" id="2.10.109.10">
    <property type="entry name" value="Umud Fragment, subunit A"/>
    <property type="match status" value="1"/>
</dbReference>
<keyword evidence="6" id="KW-0742">SOS response</keyword>
<dbReference type="GO" id="GO:0009432">
    <property type="term" value="P:SOS response"/>
    <property type="evidence" value="ECO:0007669"/>
    <property type="project" value="UniProtKB-KW"/>
</dbReference>
<dbReference type="InterPro" id="IPR050077">
    <property type="entry name" value="LexA_repressor"/>
</dbReference>
<name>A0A9D9I4K2_9BACT</name>